<keyword evidence="3" id="KW-1133">Transmembrane helix</keyword>
<name>A0A3M7KWA3_AUXPR</name>
<dbReference type="InterPro" id="IPR053325">
    <property type="entry name" value="H3-Acetyl_Activator"/>
</dbReference>
<evidence type="ECO:0000256" key="1">
    <source>
        <dbReference type="SAM" id="Coils"/>
    </source>
</evidence>
<keyword evidence="1" id="KW-0175">Coiled coil</keyword>
<evidence type="ECO:0000256" key="3">
    <source>
        <dbReference type="SAM" id="Phobius"/>
    </source>
</evidence>
<feature type="coiled-coil region" evidence="1">
    <location>
        <begin position="243"/>
        <end position="270"/>
    </location>
</feature>
<reference evidence="5" key="1">
    <citation type="journal article" date="2018" name="Algal Res.">
        <title>Characterization of plant carbon substrate utilization by Auxenochlorella protothecoides.</title>
        <authorList>
            <person name="Vogler B.W."/>
            <person name="Starkenburg S.R."/>
            <person name="Sudasinghe N."/>
            <person name="Schambach J.Y."/>
            <person name="Rollin J.A."/>
            <person name="Pattathil S."/>
            <person name="Barry A.N."/>
        </authorList>
    </citation>
    <scope>NUCLEOTIDE SEQUENCE [LARGE SCALE GENOMIC DNA]</scope>
    <source>
        <strain evidence="5">UTEX 25</strain>
    </source>
</reference>
<keyword evidence="3" id="KW-0472">Membrane</keyword>
<evidence type="ECO:0000313" key="5">
    <source>
        <dbReference type="Proteomes" id="UP000279271"/>
    </source>
</evidence>
<dbReference type="EMBL" id="QOKY01000184">
    <property type="protein sequence ID" value="RMZ54050.1"/>
    <property type="molecule type" value="Genomic_DNA"/>
</dbReference>
<accession>A0A3M7KWA3</accession>
<feature type="non-terminal residue" evidence="4">
    <location>
        <position position="1"/>
    </location>
</feature>
<dbReference type="PANTHER" id="PTHR35706">
    <property type="entry name" value="F14O23.11 PROTEIN"/>
    <property type="match status" value="1"/>
</dbReference>
<comment type="caution">
    <text evidence="4">The sequence shown here is derived from an EMBL/GenBank/DDBJ whole genome shotgun (WGS) entry which is preliminary data.</text>
</comment>
<keyword evidence="3" id="KW-0812">Transmembrane</keyword>
<proteinExistence type="predicted"/>
<sequence length="332" mass="35691">ANFGCNAMSMSVMSPMLTTSLSSTMMPKTAAFRPATQMPRGLRCPSRSIRAQASGEEKKSWIDRLAVPSAALLGAALLLTATPDAAEAARSGGRVGGSSFSSRRAAPAPSRPSPGPSRQYNSYNTYVAPPLGGGIGMGMPFFGGGYGMPFYGGGIGVFPSFGISGIFNIFLIFMLANVAISVIRNFTNGNGGNNNSKGDEDSWDDNVTLYARWLGSMLNLTGCHRGAFSRVHRAMRPFSSISKESYESQVDALNEKFVEARDEIEYAQEDAETTYFNESAETARTAVNEVLKAYTELGESLAEDQRGKLQRSMGLKMEQLKAEIAQLDHLHA</sequence>
<organism evidence="4 5">
    <name type="scientific">Auxenochlorella protothecoides</name>
    <name type="common">Green microalga</name>
    <name type="synonym">Chlorella protothecoides</name>
    <dbReference type="NCBI Taxonomy" id="3075"/>
    <lineage>
        <taxon>Eukaryota</taxon>
        <taxon>Viridiplantae</taxon>
        <taxon>Chlorophyta</taxon>
        <taxon>core chlorophytes</taxon>
        <taxon>Trebouxiophyceae</taxon>
        <taxon>Chlorellales</taxon>
        <taxon>Chlorellaceae</taxon>
        <taxon>Auxenochlorella</taxon>
    </lineage>
</organism>
<dbReference type="Proteomes" id="UP000279271">
    <property type="component" value="Unassembled WGS sequence"/>
</dbReference>
<feature type="region of interest" description="Disordered" evidence="2">
    <location>
        <begin position="89"/>
        <end position="121"/>
    </location>
</feature>
<gene>
    <name evidence="4" type="ORF">APUTEX25_002627</name>
</gene>
<evidence type="ECO:0000256" key="2">
    <source>
        <dbReference type="SAM" id="MobiDB-lite"/>
    </source>
</evidence>
<dbReference type="PANTHER" id="PTHR35706:SF1">
    <property type="entry name" value="EMBRYOGENESIS-LIKE PROTEIN"/>
    <property type="match status" value="1"/>
</dbReference>
<dbReference type="AlphaFoldDB" id="A0A3M7KWA3"/>
<feature type="transmembrane region" description="Helical" evidence="3">
    <location>
        <begin position="150"/>
        <end position="176"/>
    </location>
</feature>
<protein>
    <submittedName>
        <fullName evidence="4">Uncharacterized protein</fullName>
    </submittedName>
</protein>
<evidence type="ECO:0000313" key="4">
    <source>
        <dbReference type="EMBL" id="RMZ54050.1"/>
    </source>
</evidence>
<feature type="compositionally biased region" description="Low complexity" evidence="2">
    <location>
        <begin position="89"/>
        <end position="108"/>
    </location>
</feature>